<evidence type="ECO:0000256" key="1">
    <source>
        <dbReference type="SAM" id="Phobius"/>
    </source>
</evidence>
<dbReference type="STRING" id="1850246.LPB138_03900"/>
<feature type="transmembrane region" description="Helical" evidence="1">
    <location>
        <begin position="37"/>
        <end position="54"/>
    </location>
</feature>
<sequence length="674" mass="78144">MNTINLLYIIGAAIIALLIAVFHYYYKVKNKEKVRPVLTFLRFLSVFSLLLLLINPKIEQEEIETIKPKLVVAVDNSSSIKYFDEQTKVIDFVEDLKLNKEINNKFDIDYFSFSGDIEPLDSLKFNKLQTNISKPFKQFAELYKNTIAPVILISDGNQTLGADYEYLNYKQPVFPVVVGDTTYHSDLRITQLNVNRYTYLNNKFPVELFFNYDGENSISSNFSIYKGNLKVFSKNLSFSKTQSSQNISFHLPANETGIHYYTAKIEPIINEKNTINNSKNFVVEVIDEQAKILILTSFLHPDIGSLKESIESNKQRKVVIKRIGSELNLEEYQLVILYQPTKAFNAIFKELEIQKLNSFIITGSKTDWNFLNLVQSNFSRNVINQKENYNPVFNNAFSTFVTEDIGFNEFSPVLDAFGEVNFKIPYESLLFQKIGNYSTEKPLLATYENNDRRGAVLFGENSWRWRMTSKLESQSYIDYDNFISKIVQYLSSNNQTKRLYIDYNAFYFSNDEIKIIANYMDKNYMFDSNASLWLTLKNRGTNAVKRYPFSLNGNSYAVVLSGLKNDDYDFSVTVENQNVLEKGSFKILEYDVEQQFTNANVSKLSKISQKSDGSIYFINDSKSVIENFISDQRFKSIQKTQTKYNSLIDWKWLLGLIVVSLSIEWFIRKYKGLI</sequence>
<keyword evidence="3" id="KW-1185">Reference proteome</keyword>
<dbReference type="KEGG" id="lul:LPB138_03900"/>
<evidence type="ECO:0000313" key="2">
    <source>
        <dbReference type="EMBL" id="AOW19876.1"/>
    </source>
</evidence>
<dbReference type="AlphaFoldDB" id="A0A1D8P5M0"/>
<keyword evidence="1" id="KW-1133">Transmembrane helix</keyword>
<dbReference type="PANTHER" id="PTHR37947">
    <property type="entry name" value="BLL2462 PROTEIN"/>
    <property type="match status" value="1"/>
</dbReference>
<evidence type="ECO:0008006" key="4">
    <source>
        <dbReference type="Google" id="ProtNLM"/>
    </source>
</evidence>
<evidence type="ECO:0000313" key="3">
    <source>
        <dbReference type="Proteomes" id="UP000176050"/>
    </source>
</evidence>
<gene>
    <name evidence="2" type="ORF">LPB138_03900</name>
</gene>
<dbReference type="PANTHER" id="PTHR37947:SF1">
    <property type="entry name" value="BLL2462 PROTEIN"/>
    <property type="match status" value="1"/>
</dbReference>
<dbReference type="EMBL" id="CP017478">
    <property type="protein sequence ID" value="AOW19876.1"/>
    <property type="molecule type" value="Genomic_DNA"/>
</dbReference>
<reference evidence="2 3" key="1">
    <citation type="submission" date="2016-10" db="EMBL/GenBank/DDBJ databases">
        <title>Lutibacter sp. LPB0138, isolated from marine gastropod.</title>
        <authorList>
            <person name="Kim E."/>
            <person name="Yi H."/>
        </authorList>
    </citation>
    <scope>NUCLEOTIDE SEQUENCE [LARGE SCALE GENOMIC DNA]</scope>
    <source>
        <strain evidence="2 3">LPB0138</strain>
    </source>
</reference>
<keyword evidence="1" id="KW-0812">Transmembrane</keyword>
<proteinExistence type="predicted"/>
<organism evidence="2 3">
    <name type="scientific">Urechidicola croceus</name>
    <dbReference type="NCBI Taxonomy" id="1850246"/>
    <lineage>
        <taxon>Bacteria</taxon>
        <taxon>Pseudomonadati</taxon>
        <taxon>Bacteroidota</taxon>
        <taxon>Flavobacteriia</taxon>
        <taxon>Flavobacteriales</taxon>
        <taxon>Flavobacteriaceae</taxon>
        <taxon>Urechidicola</taxon>
    </lineage>
</organism>
<dbReference type="Proteomes" id="UP000176050">
    <property type="component" value="Chromosome"/>
</dbReference>
<dbReference type="OrthoDB" id="9763076at2"/>
<name>A0A1D8P5M0_9FLAO</name>
<protein>
    <recommendedName>
        <fullName evidence="4">VWA domain-containing protein</fullName>
    </recommendedName>
</protein>
<feature type="transmembrane region" description="Helical" evidence="1">
    <location>
        <begin position="6"/>
        <end position="25"/>
    </location>
</feature>
<keyword evidence="1" id="KW-0472">Membrane</keyword>
<accession>A0A1D8P5M0</accession>